<reference evidence="13" key="1">
    <citation type="submission" date="2025-08" db="UniProtKB">
        <authorList>
            <consortium name="RefSeq"/>
        </authorList>
    </citation>
    <scope>IDENTIFICATION</scope>
</reference>
<dbReference type="Gene3D" id="2.60.120.10">
    <property type="entry name" value="Jelly Rolls"/>
    <property type="match status" value="1"/>
</dbReference>
<dbReference type="Proteomes" id="UP001165740">
    <property type="component" value="Chromosome 1"/>
</dbReference>
<dbReference type="EC" id="1.13.11.20" evidence="3 11"/>
<proteinExistence type="inferred from homology"/>
<feature type="cross-link" description="3'-(S-cysteinyl)-tyrosine (Cys-Tyr)" evidence="9">
    <location>
        <begin position="84"/>
        <end position="140"/>
    </location>
</feature>
<evidence type="ECO:0000256" key="9">
    <source>
        <dbReference type="PIRSR" id="PIRSR610300-50"/>
    </source>
</evidence>
<dbReference type="GO" id="GO:0008198">
    <property type="term" value="F:ferrous iron binding"/>
    <property type="evidence" value="ECO:0007669"/>
    <property type="project" value="TreeGrafter"/>
</dbReference>
<feature type="binding site" evidence="10">
    <location>
        <position position="124"/>
    </location>
    <ligand>
        <name>Fe cation</name>
        <dbReference type="ChEBI" id="CHEBI:24875"/>
        <note>catalytic</note>
    </ligand>
</feature>
<feature type="binding site" evidence="10">
    <location>
        <position position="77"/>
    </location>
    <ligand>
        <name>Fe cation</name>
        <dbReference type="ChEBI" id="CHEBI:24875"/>
        <note>catalytic</note>
    </ligand>
</feature>
<dbReference type="PANTHER" id="PTHR12918:SF1">
    <property type="entry name" value="CYSTEINE DIOXYGENASE TYPE 1"/>
    <property type="match status" value="1"/>
</dbReference>
<dbReference type="AlphaFoldDB" id="A0A9W2ZMA3"/>
<gene>
    <name evidence="13" type="primary">LOC106056092</name>
</gene>
<dbReference type="InterPro" id="IPR011051">
    <property type="entry name" value="RmlC_Cupin_sf"/>
</dbReference>
<accession>A0A9W2ZMA3</accession>
<dbReference type="PANTHER" id="PTHR12918">
    <property type="entry name" value="CYSTEINE DIOXYGENASE"/>
    <property type="match status" value="1"/>
</dbReference>
<evidence type="ECO:0000256" key="4">
    <source>
        <dbReference type="ARBA" id="ARBA00022723"/>
    </source>
</evidence>
<evidence type="ECO:0000256" key="6">
    <source>
        <dbReference type="ARBA" id="ARBA00022964"/>
    </source>
</evidence>
<dbReference type="GeneID" id="106056092"/>
<name>A0A9W2ZMA3_BIOGL</name>
<evidence type="ECO:0000256" key="11">
    <source>
        <dbReference type="RuleBase" id="RU366010"/>
    </source>
</evidence>
<keyword evidence="4 10" id="KW-0479">Metal-binding</keyword>
<keyword evidence="8 10" id="KW-0408">Iron</keyword>
<dbReference type="SUPFAM" id="SSF51182">
    <property type="entry name" value="RmlC-like cupins"/>
    <property type="match status" value="1"/>
</dbReference>
<protein>
    <recommendedName>
        <fullName evidence="3 11">Cysteine dioxygenase</fullName>
        <ecNumber evidence="3 11">1.13.11.20</ecNumber>
    </recommendedName>
</protein>
<evidence type="ECO:0000256" key="5">
    <source>
        <dbReference type="ARBA" id="ARBA00022784"/>
    </source>
</evidence>
<comment type="catalytic activity">
    <reaction evidence="11">
        <text>L-cysteine + O2 = 3-sulfino-L-alanine + H(+)</text>
        <dbReference type="Rhea" id="RHEA:20441"/>
        <dbReference type="ChEBI" id="CHEBI:15378"/>
        <dbReference type="ChEBI" id="CHEBI:15379"/>
        <dbReference type="ChEBI" id="CHEBI:35235"/>
        <dbReference type="ChEBI" id="CHEBI:61085"/>
        <dbReference type="EC" id="1.13.11.20"/>
    </reaction>
</comment>
<evidence type="ECO:0000256" key="3">
    <source>
        <dbReference type="ARBA" id="ARBA00013133"/>
    </source>
</evidence>
<organism evidence="12 13">
    <name type="scientific">Biomphalaria glabrata</name>
    <name type="common">Bloodfluke planorb</name>
    <name type="synonym">Freshwater snail</name>
    <dbReference type="NCBI Taxonomy" id="6526"/>
    <lineage>
        <taxon>Eukaryota</taxon>
        <taxon>Metazoa</taxon>
        <taxon>Spiralia</taxon>
        <taxon>Lophotrochozoa</taxon>
        <taxon>Mollusca</taxon>
        <taxon>Gastropoda</taxon>
        <taxon>Heterobranchia</taxon>
        <taxon>Euthyneura</taxon>
        <taxon>Panpulmonata</taxon>
        <taxon>Hygrophila</taxon>
        <taxon>Lymnaeoidea</taxon>
        <taxon>Planorbidae</taxon>
        <taxon>Biomphalaria</taxon>
    </lineage>
</organism>
<dbReference type="InterPro" id="IPR010300">
    <property type="entry name" value="CDO_1"/>
</dbReference>
<dbReference type="GO" id="GO:0017172">
    <property type="term" value="F:cysteine dioxygenase activity"/>
    <property type="evidence" value="ECO:0007669"/>
    <property type="project" value="UniProtKB-UniRule"/>
</dbReference>
<dbReference type="GO" id="GO:0042412">
    <property type="term" value="P:taurine biosynthetic process"/>
    <property type="evidence" value="ECO:0007669"/>
    <property type="project" value="UniProtKB-UniRule"/>
</dbReference>
<comment type="cofactor">
    <cofactor evidence="11">
        <name>Fe cation</name>
        <dbReference type="ChEBI" id="CHEBI:24875"/>
    </cofactor>
    <text evidence="11">Binds 1 Fe cation per subunit.</text>
</comment>
<evidence type="ECO:0000256" key="7">
    <source>
        <dbReference type="ARBA" id="ARBA00023002"/>
    </source>
</evidence>
<comment type="similarity">
    <text evidence="2 11">Belongs to the cysteine dioxygenase family.</text>
</comment>
<evidence type="ECO:0000313" key="12">
    <source>
        <dbReference type="Proteomes" id="UP001165740"/>
    </source>
</evidence>
<evidence type="ECO:0000256" key="1">
    <source>
        <dbReference type="ARBA" id="ARBA00004759"/>
    </source>
</evidence>
<keyword evidence="5 9" id="KW-0883">Thioether bond</keyword>
<evidence type="ECO:0000256" key="2">
    <source>
        <dbReference type="ARBA" id="ARBA00006622"/>
    </source>
</evidence>
<keyword evidence="7 11" id="KW-0560">Oxidoreductase</keyword>
<dbReference type="InterPro" id="IPR014710">
    <property type="entry name" value="RmlC-like_jellyroll"/>
</dbReference>
<keyword evidence="12" id="KW-1185">Reference proteome</keyword>
<evidence type="ECO:0000256" key="10">
    <source>
        <dbReference type="PIRSR" id="PIRSR610300-51"/>
    </source>
</evidence>
<dbReference type="Pfam" id="PF05995">
    <property type="entry name" value="CDO_I"/>
    <property type="match status" value="1"/>
</dbReference>
<feature type="binding site" evidence="10">
    <location>
        <position position="79"/>
    </location>
    <ligand>
        <name>Fe cation</name>
        <dbReference type="ChEBI" id="CHEBI:24875"/>
        <note>catalytic</note>
    </ligand>
</feature>
<keyword evidence="6 11" id="KW-0223">Dioxygenase</keyword>
<dbReference type="CDD" id="cd10548">
    <property type="entry name" value="cupin_CDO"/>
    <property type="match status" value="1"/>
</dbReference>
<dbReference type="RefSeq" id="XP_055876089.1">
    <property type="nucleotide sequence ID" value="XM_056020114.1"/>
</dbReference>
<sequence length="182" mass="21049">MASLQELIWELEENLRQNPNAEIGEILTRSQIDFNDWVRYAFVRESKGCNRNLIFDEPDLFRLTLSVWRPKTQNDMHDHGQSKCYFKVLRGILEENHYHGDGHIANMEYRQGEVCSIVDIGTCHQMLNNMDAFSVSLHVYIPPFDSCNTYAEPGGAAIPVTPSFISRYGFAVDRESRRLFDV</sequence>
<evidence type="ECO:0000256" key="8">
    <source>
        <dbReference type="ARBA" id="ARBA00023004"/>
    </source>
</evidence>
<evidence type="ECO:0000313" key="13">
    <source>
        <dbReference type="RefSeq" id="XP_055876089.1"/>
    </source>
</evidence>
<comment type="pathway">
    <text evidence="1 11">Organosulfur biosynthesis; taurine biosynthesis; hypotaurine from L-cysteine: step 1/2.</text>
</comment>